<keyword evidence="2 9" id="KW-0812">Transmembrane</keyword>
<dbReference type="RefSeq" id="WP_171416311.1">
    <property type="nucleotide sequence ID" value="NZ_JABFJW010000142.1"/>
</dbReference>
<dbReference type="GO" id="GO:0005524">
    <property type="term" value="F:ATP binding"/>
    <property type="evidence" value="ECO:0007669"/>
    <property type="project" value="UniProtKB-KW"/>
</dbReference>
<feature type="region of interest" description="Disordered" evidence="8">
    <location>
        <begin position="1"/>
        <end position="45"/>
    </location>
</feature>
<feature type="domain" description="Cation-transporting P-type ATPase N-terminal" evidence="10">
    <location>
        <begin position="11"/>
        <end position="80"/>
    </location>
</feature>
<feature type="transmembrane region" description="Helical" evidence="9">
    <location>
        <begin position="787"/>
        <end position="808"/>
    </location>
</feature>
<feature type="transmembrane region" description="Helical" evidence="9">
    <location>
        <begin position="648"/>
        <end position="666"/>
    </location>
</feature>
<keyword evidence="7 9" id="KW-0472">Membrane</keyword>
<dbReference type="Gene3D" id="3.40.50.1000">
    <property type="entry name" value="HAD superfamily/HAD-like"/>
    <property type="match status" value="3"/>
</dbReference>
<evidence type="ECO:0000256" key="4">
    <source>
        <dbReference type="ARBA" id="ARBA00022840"/>
    </source>
</evidence>
<dbReference type="InterPro" id="IPR001757">
    <property type="entry name" value="P_typ_ATPase"/>
</dbReference>
<feature type="transmembrane region" description="Helical" evidence="9">
    <location>
        <begin position="618"/>
        <end position="642"/>
    </location>
</feature>
<dbReference type="Gene3D" id="2.70.150.10">
    <property type="entry name" value="Calcium-transporting ATPase, cytoplasmic transduction domain A"/>
    <property type="match status" value="1"/>
</dbReference>
<evidence type="ECO:0000313" key="11">
    <source>
        <dbReference type="EMBL" id="NOK11153.1"/>
    </source>
</evidence>
<evidence type="ECO:0000256" key="9">
    <source>
        <dbReference type="SAM" id="Phobius"/>
    </source>
</evidence>
<sequence>MEPTIEGQESPGRKTQGTEPLQGASGLTSQEAARRLREQGPNEIRRAEARSPVRQFLAQFNSPMIWLLLGACILSGFIGELADAVAIGTIVFFNALVGFFQEYRAERAVLALRSMTAPRARVLRDGRSRLVPAAQVVSGDVLVLEAGDVVAADARLLEAHSLATNEAPLTGESTPVEKHAVPVAPEAPLAERHDCVFLGTAVTGGTGRAEVIATGMRTELGRIAHLLESAEESATPLQVRLAGVSRMLVFLCLGLVAVVFVLGLLHGQPWLVVLLSATSLAVAAVPEGLPAVVTIALAIGVQRMAGRNVLVRKLPAVETLGSASVICTDKTGTLTTGQMTVRELWGQDGPALLFAAAACCDAELGEEGRTGTGDPTEVALLLAAAERGIRREAIERERPRRAVLPFDSDRKRMSVLRADGVLYVKGAVDVLLPRCGSGTQGALSANEDMARRGLRVLAVATGHDTDEEELRLLGLVGLADPPRTDAIDAIAAARGAGVRTVMLTGDHPITAQAIAREMGILHAGEDPSLAVHARVTAEDKLKIVRDWKARGEVVAMTGDGVNDAPALREAHIGIAMGLTGTEVTREAADMILTDDRYSSIVAAVQEGRGIFENIRKTLVYLLAGNSGELALMLGASVAGLPAPLLPLHLLWINLVTDGLPALALVMDPTDKDVLEHPPRRLEEPMLGRSQWRAVLFTGALMATVGLTTFIWTYHSRGLESARSLTFLMVIFSELFRAFAARSQTRLFWEVGAFTNLRLLGVVGVSTVVQVAIHYFPATQTLFRLEPFSWRECALAMLLGLIPVSAVELSKLAHRFPRRAPALTD</sequence>
<dbReference type="InterPro" id="IPR004014">
    <property type="entry name" value="ATPase_P-typ_cation-transptr_N"/>
</dbReference>
<dbReference type="GO" id="GO:0016887">
    <property type="term" value="F:ATP hydrolysis activity"/>
    <property type="evidence" value="ECO:0007669"/>
    <property type="project" value="InterPro"/>
</dbReference>
<keyword evidence="5" id="KW-1278">Translocase</keyword>
<dbReference type="InterPro" id="IPR036412">
    <property type="entry name" value="HAD-like_sf"/>
</dbReference>
<dbReference type="Gene3D" id="3.40.1110.10">
    <property type="entry name" value="Calcium-transporting ATPase, cytoplasmic domain N"/>
    <property type="match status" value="2"/>
</dbReference>
<dbReference type="SUPFAM" id="SSF81653">
    <property type="entry name" value="Calcium ATPase, transduction domain A"/>
    <property type="match status" value="1"/>
</dbReference>
<gene>
    <name evidence="11" type="ORF">HNS30_19095</name>
</gene>
<name>A0A7Y4NE52_9BACT</name>
<dbReference type="InterPro" id="IPR018303">
    <property type="entry name" value="ATPase_P-typ_P_site"/>
</dbReference>
<feature type="transmembrane region" description="Helical" evidence="9">
    <location>
        <begin position="693"/>
        <end position="714"/>
    </location>
</feature>
<dbReference type="NCBIfam" id="TIGR01494">
    <property type="entry name" value="ATPase_P-type"/>
    <property type="match status" value="2"/>
</dbReference>
<evidence type="ECO:0000256" key="5">
    <source>
        <dbReference type="ARBA" id="ARBA00022967"/>
    </source>
</evidence>
<evidence type="ECO:0000256" key="2">
    <source>
        <dbReference type="ARBA" id="ARBA00022692"/>
    </source>
</evidence>
<dbReference type="InterPro" id="IPR023298">
    <property type="entry name" value="ATPase_P-typ_TM_dom_sf"/>
</dbReference>
<evidence type="ECO:0000256" key="7">
    <source>
        <dbReference type="ARBA" id="ARBA00023136"/>
    </source>
</evidence>
<feature type="transmembrane region" description="Helical" evidence="9">
    <location>
        <begin position="247"/>
        <end position="265"/>
    </location>
</feature>
<dbReference type="InterPro" id="IPR023299">
    <property type="entry name" value="ATPase_P-typ_cyto_dom_N"/>
</dbReference>
<dbReference type="SUPFAM" id="SSF56784">
    <property type="entry name" value="HAD-like"/>
    <property type="match status" value="1"/>
</dbReference>
<dbReference type="SFLD" id="SFLDG00002">
    <property type="entry name" value="C1.7:_P-type_atpase_like"/>
    <property type="match status" value="1"/>
</dbReference>
<evidence type="ECO:0000256" key="1">
    <source>
        <dbReference type="ARBA" id="ARBA00004141"/>
    </source>
</evidence>
<feature type="compositionally biased region" description="Polar residues" evidence="8">
    <location>
        <begin position="13"/>
        <end position="31"/>
    </location>
</feature>
<evidence type="ECO:0000259" key="10">
    <source>
        <dbReference type="SMART" id="SM00831"/>
    </source>
</evidence>
<dbReference type="Pfam" id="PF00122">
    <property type="entry name" value="E1-E2_ATPase"/>
    <property type="match status" value="1"/>
</dbReference>
<dbReference type="SFLD" id="SFLDF00027">
    <property type="entry name" value="p-type_atpase"/>
    <property type="match status" value="1"/>
</dbReference>
<accession>A0A7Y4NE52</accession>
<proteinExistence type="predicted"/>
<keyword evidence="3" id="KW-0547">Nucleotide-binding</keyword>
<feature type="transmembrane region" description="Helical" evidence="9">
    <location>
        <begin position="56"/>
        <end position="78"/>
    </location>
</feature>
<dbReference type="SMART" id="SM00831">
    <property type="entry name" value="Cation_ATPase_N"/>
    <property type="match status" value="1"/>
</dbReference>
<comment type="caution">
    <text evidence="11">The sequence shown here is derived from an EMBL/GenBank/DDBJ whole genome shotgun (WGS) entry which is preliminary data.</text>
</comment>
<feature type="compositionally biased region" description="Basic and acidic residues" evidence="8">
    <location>
        <begin position="32"/>
        <end position="45"/>
    </location>
</feature>
<dbReference type="Pfam" id="PF00702">
    <property type="entry name" value="Hydrolase"/>
    <property type="match status" value="1"/>
</dbReference>
<feature type="transmembrane region" description="Helical" evidence="9">
    <location>
        <begin position="720"/>
        <end position="738"/>
    </location>
</feature>
<feature type="transmembrane region" description="Helical" evidence="9">
    <location>
        <begin position="84"/>
        <end position="103"/>
    </location>
</feature>
<reference evidence="11 12" key="1">
    <citation type="submission" date="2020-05" db="EMBL/GenBank/DDBJ databases">
        <authorList>
            <person name="Whitworth D."/>
        </authorList>
    </citation>
    <scope>NUCLEOTIDE SEQUENCE [LARGE SCALE GENOMIC DNA]</scope>
    <source>
        <strain evidence="11 12">CA046A</strain>
    </source>
</reference>
<dbReference type="Pfam" id="PF00690">
    <property type="entry name" value="Cation_ATPase_N"/>
    <property type="match status" value="1"/>
</dbReference>
<dbReference type="PRINTS" id="PR00121">
    <property type="entry name" value="NAKATPASE"/>
</dbReference>
<organism evidence="11 12">
    <name type="scientific">Corallococcus exercitus</name>
    <dbReference type="NCBI Taxonomy" id="2316736"/>
    <lineage>
        <taxon>Bacteria</taxon>
        <taxon>Pseudomonadati</taxon>
        <taxon>Myxococcota</taxon>
        <taxon>Myxococcia</taxon>
        <taxon>Myxococcales</taxon>
        <taxon>Cystobacterineae</taxon>
        <taxon>Myxococcaceae</taxon>
        <taxon>Corallococcus</taxon>
    </lineage>
</organism>
<dbReference type="InterPro" id="IPR006068">
    <property type="entry name" value="ATPase_P-typ_cation-transptr_C"/>
</dbReference>
<dbReference type="GO" id="GO:0016020">
    <property type="term" value="C:membrane"/>
    <property type="evidence" value="ECO:0007669"/>
    <property type="project" value="UniProtKB-SubCell"/>
</dbReference>
<comment type="subcellular location">
    <subcellularLocation>
        <location evidence="1">Membrane</location>
        <topology evidence="1">Multi-pass membrane protein</topology>
    </subcellularLocation>
</comment>
<feature type="transmembrane region" description="Helical" evidence="9">
    <location>
        <begin position="758"/>
        <end position="775"/>
    </location>
</feature>
<evidence type="ECO:0000256" key="6">
    <source>
        <dbReference type="ARBA" id="ARBA00022989"/>
    </source>
</evidence>
<dbReference type="InterPro" id="IPR044492">
    <property type="entry name" value="P_typ_ATPase_HD_dom"/>
</dbReference>
<dbReference type="AlphaFoldDB" id="A0A7Y4NE52"/>
<dbReference type="SFLD" id="SFLDS00003">
    <property type="entry name" value="Haloacid_Dehalogenase"/>
    <property type="match status" value="1"/>
</dbReference>
<dbReference type="InterPro" id="IPR008250">
    <property type="entry name" value="ATPase_P-typ_transduc_dom_A_sf"/>
</dbReference>
<keyword evidence="6 9" id="KW-1133">Transmembrane helix</keyword>
<evidence type="ECO:0000313" key="12">
    <source>
        <dbReference type="Proteomes" id="UP000528460"/>
    </source>
</evidence>
<dbReference type="PANTHER" id="PTHR42861">
    <property type="entry name" value="CALCIUM-TRANSPORTING ATPASE"/>
    <property type="match status" value="1"/>
</dbReference>
<dbReference type="InterPro" id="IPR059000">
    <property type="entry name" value="ATPase_P-type_domA"/>
</dbReference>
<protein>
    <submittedName>
        <fullName evidence="11">Cation-translocating P-type ATPase</fullName>
    </submittedName>
</protein>
<dbReference type="SUPFAM" id="SSF81665">
    <property type="entry name" value="Calcium ATPase, transmembrane domain M"/>
    <property type="match status" value="1"/>
</dbReference>
<keyword evidence="4" id="KW-0067">ATP-binding</keyword>
<dbReference type="Proteomes" id="UP000528460">
    <property type="component" value="Unassembled WGS sequence"/>
</dbReference>
<dbReference type="Pfam" id="PF00689">
    <property type="entry name" value="Cation_ATPase_C"/>
    <property type="match status" value="1"/>
</dbReference>
<dbReference type="EMBL" id="JABFJW010000142">
    <property type="protein sequence ID" value="NOK11153.1"/>
    <property type="molecule type" value="Genomic_DNA"/>
</dbReference>
<dbReference type="PRINTS" id="PR00119">
    <property type="entry name" value="CATATPASE"/>
</dbReference>
<evidence type="ECO:0000256" key="8">
    <source>
        <dbReference type="SAM" id="MobiDB-lite"/>
    </source>
</evidence>
<dbReference type="PROSITE" id="PS00154">
    <property type="entry name" value="ATPASE_E1_E2"/>
    <property type="match status" value="1"/>
</dbReference>
<dbReference type="Gene3D" id="1.20.1110.10">
    <property type="entry name" value="Calcium-transporting ATPase, transmembrane domain"/>
    <property type="match status" value="2"/>
</dbReference>
<feature type="transmembrane region" description="Helical" evidence="9">
    <location>
        <begin position="271"/>
        <end position="299"/>
    </location>
</feature>
<evidence type="ECO:0000256" key="3">
    <source>
        <dbReference type="ARBA" id="ARBA00022741"/>
    </source>
</evidence>
<dbReference type="InterPro" id="IPR023214">
    <property type="entry name" value="HAD_sf"/>
</dbReference>